<feature type="transmembrane region" description="Helical" evidence="1">
    <location>
        <begin position="107"/>
        <end position="129"/>
    </location>
</feature>
<dbReference type="Proteomes" id="UP000183988">
    <property type="component" value="Unassembled WGS sequence"/>
</dbReference>
<accession>A0A1M5EW18</accession>
<feature type="transmembrane region" description="Helical" evidence="1">
    <location>
        <begin position="185"/>
        <end position="209"/>
    </location>
</feature>
<keyword evidence="1" id="KW-0472">Membrane</keyword>
<dbReference type="AlphaFoldDB" id="A0A1M5EW18"/>
<dbReference type="EMBL" id="FQVW01000006">
    <property type="protein sequence ID" value="SHF83316.1"/>
    <property type="molecule type" value="Genomic_DNA"/>
</dbReference>
<keyword evidence="1" id="KW-0812">Transmembrane</keyword>
<dbReference type="STRING" id="930117.SAMN05216225_100661"/>
<evidence type="ECO:0000313" key="2">
    <source>
        <dbReference type="EMBL" id="SHF83316.1"/>
    </source>
</evidence>
<protein>
    <submittedName>
        <fullName evidence="2">Uncharacterized protein</fullName>
    </submittedName>
</protein>
<keyword evidence="1" id="KW-1133">Transmembrane helix</keyword>
<organism evidence="2 3">
    <name type="scientific">Ornithinibacillus halophilus</name>
    <dbReference type="NCBI Taxonomy" id="930117"/>
    <lineage>
        <taxon>Bacteria</taxon>
        <taxon>Bacillati</taxon>
        <taxon>Bacillota</taxon>
        <taxon>Bacilli</taxon>
        <taxon>Bacillales</taxon>
        <taxon>Bacillaceae</taxon>
        <taxon>Ornithinibacillus</taxon>
    </lineage>
</organism>
<proteinExistence type="predicted"/>
<feature type="transmembrane region" description="Helical" evidence="1">
    <location>
        <begin position="6"/>
        <end position="26"/>
    </location>
</feature>
<sequence length="215" mass="25004">MLPTWALENIAIFVISFIAGFLFYYVISPIERLEKKKHLEEVLSMLINFVVYIWISKIIINIGLFFTDPIAVLAYPSNAQAFYLATVLTGIHIAYKVRKHNWDVMRFISTFTFVFIAASFCYEFIQIMWVGDTYTWLYLIVLFVLLLGVVVLHNKISINTLIFSTWVGWVVGQLILSLLTPFITVFGYMISPVFLIALLTICLVWTYVFKRKRVK</sequence>
<dbReference type="OrthoDB" id="2440835at2"/>
<gene>
    <name evidence="2" type="ORF">SAMN05216225_100661</name>
</gene>
<feature type="transmembrane region" description="Helical" evidence="1">
    <location>
        <begin position="46"/>
        <end position="66"/>
    </location>
</feature>
<evidence type="ECO:0000256" key="1">
    <source>
        <dbReference type="SAM" id="Phobius"/>
    </source>
</evidence>
<reference evidence="2 3" key="1">
    <citation type="submission" date="2016-11" db="EMBL/GenBank/DDBJ databases">
        <authorList>
            <person name="Jaros S."/>
            <person name="Januszkiewicz K."/>
            <person name="Wedrychowicz H."/>
        </authorList>
    </citation>
    <scope>NUCLEOTIDE SEQUENCE [LARGE SCALE GENOMIC DNA]</scope>
    <source>
        <strain evidence="2 3">IBRC-M 10683</strain>
    </source>
</reference>
<name>A0A1M5EW18_9BACI</name>
<feature type="transmembrane region" description="Helical" evidence="1">
    <location>
        <begin position="78"/>
        <end position="95"/>
    </location>
</feature>
<feature type="transmembrane region" description="Helical" evidence="1">
    <location>
        <begin position="160"/>
        <end position="179"/>
    </location>
</feature>
<evidence type="ECO:0000313" key="3">
    <source>
        <dbReference type="Proteomes" id="UP000183988"/>
    </source>
</evidence>
<feature type="transmembrane region" description="Helical" evidence="1">
    <location>
        <begin position="135"/>
        <end position="153"/>
    </location>
</feature>
<dbReference type="RefSeq" id="WP_072888619.1">
    <property type="nucleotide sequence ID" value="NZ_FQVW01000006.1"/>
</dbReference>
<keyword evidence="3" id="KW-1185">Reference proteome</keyword>